<feature type="compositionally biased region" description="Polar residues" evidence="2">
    <location>
        <begin position="20"/>
        <end position="34"/>
    </location>
</feature>
<feature type="domain" description="B box-type" evidence="3">
    <location>
        <begin position="142"/>
        <end position="177"/>
    </location>
</feature>
<organism evidence="4 5">
    <name type="scientific">Schizothecium vesticola</name>
    <dbReference type="NCBI Taxonomy" id="314040"/>
    <lineage>
        <taxon>Eukaryota</taxon>
        <taxon>Fungi</taxon>
        <taxon>Dikarya</taxon>
        <taxon>Ascomycota</taxon>
        <taxon>Pezizomycotina</taxon>
        <taxon>Sordariomycetes</taxon>
        <taxon>Sordariomycetidae</taxon>
        <taxon>Sordariales</taxon>
        <taxon>Schizotheciaceae</taxon>
        <taxon>Schizothecium</taxon>
    </lineage>
</organism>
<evidence type="ECO:0000313" key="4">
    <source>
        <dbReference type="EMBL" id="KAK0754011.1"/>
    </source>
</evidence>
<reference evidence="4" key="1">
    <citation type="submission" date="2023-06" db="EMBL/GenBank/DDBJ databases">
        <title>Genome-scale phylogeny and comparative genomics of the fungal order Sordariales.</title>
        <authorList>
            <consortium name="Lawrence Berkeley National Laboratory"/>
            <person name="Hensen N."/>
            <person name="Bonometti L."/>
            <person name="Westerberg I."/>
            <person name="Brannstrom I.O."/>
            <person name="Guillou S."/>
            <person name="Cros-Aarteil S."/>
            <person name="Calhoun S."/>
            <person name="Haridas S."/>
            <person name="Kuo A."/>
            <person name="Mondo S."/>
            <person name="Pangilinan J."/>
            <person name="Riley R."/>
            <person name="LaButti K."/>
            <person name="Andreopoulos B."/>
            <person name="Lipzen A."/>
            <person name="Chen C."/>
            <person name="Yanf M."/>
            <person name="Daum C."/>
            <person name="Ng V."/>
            <person name="Clum A."/>
            <person name="Steindorff A."/>
            <person name="Ohm R."/>
            <person name="Martin F."/>
            <person name="Silar P."/>
            <person name="Natvig D."/>
            <person name="Lalanne C."/>
            <person name="Gautier V."/>
            <person name="Ament-velasquez S.L."/>
            <person name="Kruys A."/>
            <person name="Hutchinson M.I."/>
            <person name="Powell A.J."/>
            <person name="Barry K."/>
            <person name="Miller A.N."/>
            <person name="Grigoriev I.V."/>
            <person name="Debuchy R."/>
            <person name="Gladieux P."/>
            <person name="Thoren M.H."/>
            <person name="Johannesson H."/>
        </authorList>
    </citation>
    <scope>NUCLEOTIDE SEQUENCE</scope>
    <source>
        <strain evidence="4">SMH3187-1</strain>
    </source>
</reference>
<gene>
    <name evidence="4" type="ORF">B0T18DRAFT_385954</name>
</gene>
<dbReference type="AlphaFoldDB" id="A0AA40FB29"/>
<keyword evidence="1" id="KW-0863">Zinc-finger</keyword>
<protein>
    <recommendedName>
        <fullName evidence="3">B box-type domain-containing protein</fullName>
    </recommendedName>
</protein>
<feature type="compositionally biased region" description="Polar residues" evidence="2">
    <location>
        <begin position="59"/>
        <end position="77"/>
    </location>
</feature>
<dbReference type="InterPro" id="IPR000315">
    <property type="entry name" value="Znf_B-box"/>
</dbReference>
<feature type="region of interest" description="Disordered" evidence="2">
    <location>
        <begin position="192"/>
        <end position="227"/>
    </location>
</feature>
<comment type="caution">
    <text evidence="4">The sequence shown here is derived from an EMBL/GenBank/DDBJ whole genome shotgun (WGS) entry which is preliminary data.</text>
</comment>
<evidence type="ECO:0000256" key="2">
    <source>
        <dbReference type="SAM" id="MobiDB-lite"/>
    </source>
</evidence>
<feature type="region of interest" description="Disordered" evidence="2">
    <location>
        <begin position="1"/>
        <end position="102"/>
    </location>
</feature>
<feature type="compositionally biased region" description="Basic residues" evidence="2">
    <location>
        <begin position="1"/>
        <end position="19"/>
    </location>
</feature>
<evidence type="ECO:0000313" key="5">
    <source>
        <dbReference type="Proteomes" id="UP001172155"/>
    </source>
</evidence>
<dbReference type="EMBL" id="JAUKUD010000001">
    <property type="protein sequence ID" value="KAK0754011.1"/>
    <property type="molecule type" value="Genomic_DNA"/>
</dbReference>
<keyword evidence="1" id="KW-0479">Metal-binding</keyword>
<evidence type="ECO:0000259" key="3">
    <source>
        <dbReference type="PROSITE" id="PS50119"/>
    </source>
</evidence>
<dbReference type="GO" id="GO:0008270">
    <property type="term" value="F:zinc ion binding"/>
    <property type="evidence" value="ECO:0007669"/>
    <property type="project" value="UniProtKB-KW"/>
</dbReference>
<dbReference type="Proteomes" id="UP001172155">
    <property type="component" value="Unassembled WGS sequence"/>
</dbReference>
<keyword evidence="1" id="KW-0862">Zinc</keyword>
<evidence type="ECO:0000256" key="1">
    <source>
        <dbReference type="PROSITE-ProRule" id="PRU00024"/>
    </source>
</evidence>
<dbReference type="PROSITE" id="PS50119">
    <property type="entry name" value="ZF_BBOX"/>
    <property type="match status" value="1"/>
</dbReference>
<name>A0AA40FB29_9PEZI</name>
<keyword evidence="5" id="KW-1185">Reference proteome</keyword>
<sequence>MPNKRGTKGRKVTKVHATRSRTGTTASQGPSDTLSSNPATPQASNAPSSNSAASPAPSVLTSNFGARIDSQISGNTDHQARSALDPHPIPMSNPGGSIGGNPLSIQASTAMAFGSDEIPMIPAPPGYLPGHHDWIKVYGKIQKCDYCNGRSKEGVIYMCKPCKIYICKPCAVAEKHNRDPHDPHVLDTHAVSWDGWERGPNRPAQQPARPRGRPPKVVDGGREGPAEVEAATATATANAVAIVTNLPGRQFATIP</sequence>
<proteinExistence type="predicted"/>
<feature type="compositionally biased region" description="Low complexity" evidence="2">
    <location>
        <begin position="35"/>
        <end position="58"/>
    </location>
</feature>
<accession>A0AA40FB29</accession>